<keyword evidence="2" id="KW-1003">Cell membrane</keyword>
<feature type="transmembrane region" description="Helical" evidence="7">
    <location>
        <begin position="51"/>
        <end position="78"/>
    </location>
</feature>
<proteinExistence type="predicted"/>
<evidence type="ECO:0000256" key="5">
    <source>
        <dbReference type="ARBA" id="ARBA00023136"/>
    </source>
</evidence>
<evidence type="ECO:0000313" key="9">
    <source>
        <dbReference type="Proteomes" id="UP001642409"/>
    </source>
</evidence>
<evidence type="ECO:0000313" key="8">
    <source>
        <dbReference type="EMBL" id="CAL6003278.1"/>
    </source>
</evidence>
<comment type="subcellular location">
    <subcellularLocation>
        <location evidence="1">Cell membrane</location>
        <topology evidence="1">Multi-pass membrane protein</topology>
    </subcellularLocation>
</comment>
<dbReference type="InterPro" id="IPR051327">
    <property type="entry name" value="MATE_MepA_subfamily"/>
</dbReference>
<keyword evidence="3 7" id="KW-0812">Transmembrane</keyword>
<evidence type="ECO:0000256" key="3">
    <source>
        <dbReference type="ARBA" id="ARBA00022692"/>
    </source>
</evidence>
<keyword evidence="9" id="KW-1185">Reference proteome</keyword>
<keyword evidence="4 7" id="KW-1133">Transmembrane helix</keyword>
<dbReference type="PANTHER" id="PTHR43823:SF3">
    <property type="entry name" value="MULTIDRUG EXPORT PROTEIN MEPA"/>
    <property type="match status" value="1"/>
</dbReference>
<sequence>MGDNQSQRSQSVVSYSSSIATANQEGLRSVLINPTQQVMIETNLFPTIGNVIFAICELIILQLIFTQCGYLSVVTYVVGSMIQYMIRHVINSTINGSVVLIQQRLLSEQYTAANMIFDHTMVLSFLCSIIVSVILWAEAGAIQTKVVTWETSNYLKLILMGNPITTTFSTSIFLVFSSENSTIMKGAIEMGKYILKLLVTYLYTLIIGGLGKKVTLEVFAYAEIISNVIMAIGSIAFFYDTKKKQIFTIFKIGPDTLKGIKWAVFSHVFRQQLLYLVVHSVQPIVFIMLIASTLHEKADSRNSDLLAIGLMIFFYQISTALPDSLQNSIPHMLVSNLQLKRYDRISSLIMGNFLSVLGIGALLNLIFFYLMNQLYELIYVGLTYDKLSFTFSTQIYKTTNFSTIHYLAFEAMFRPFQSLVVGAAGIFKFRDCQIVMIVLQYVFVLAVFYTIYSGNSSVIEFAIIVNVALDFCAVFAYIIILIRINRNRTGSMGQDPKVNESGVNKKDDTADDDEDDDIGVPTLEGFIDIPKPNQLMTVKVSQFVDNLDQHSSNNIMSGAIDKSGVEKSGIEKSDKFQKME</sequence>
<reference evidence="8 9" key="1">
    <citation type="submission" date="2024-07" db="EMBL/GenBank/DDBJ databases">
        <authorList>
            <person name="Akdeniz Z."/>
        </authorList>
    </citation>
    <scope>NUCLEOTIDE SEQUENCE [LARGE SCALE GENOMIC DNA]</scope>
</reference>
<feature type="compositionally biased region" description="Basic and acidic residues" evidence="6">
    <location>
        <begin position="563"/>
        <end position="580"/>
    </location>
</feature>
<feature type="transmembrane region" description="Helical" evidence="7">
    <location>
        <begin position="434"/>
        <end position="452"/>
    </location>
</feature>
<evidence type="ECO:0000256" key="7">
    <source>
        <dbReference type="SAM" id="Phobius"/>
    </source>
</evidence>
<feature type="transmembrane region" description="Helical" evidence="7">
    <location>
        <begin position="406"/>
        <end position="427"/>
    </location>
</feature>
<dbReference type="Proteomes" id="UP001642409">
    <property type="component" value="Unassembled WGS sequence"/>
</dbReference>
<gene>
    <name evidence="8" type="ORF">HINF_LOCUS18322</name>
</gene>
<feature type="compositionally biased region" description="Acidic residues" evidence="6">
    <location>
        <begin position="509"/>
        <end position="518"/>
    </location>
</feature>
<evidence type="ECO:0000256" key="4">
    <source>
        <dbReference type="ARBA" id="ARBA00022989"/>
    </source>
</evidence>
<accession>A0ABP1HVS3</accession>
<name>A0ABP1HVS3_9EUKA</name>
<feature type="transmembrane region" description="Helical" evidence="7">
    <location>
        <begin position="458"/>
        <end position="482"/>
    </location>
</feature>
<feature type="transmembrane region" description="Helical" evidence="7">
    <location>
        <begin position="273"/>
        <end position="294"/>
    </location>
</feature>
<dbReference type="EMBL" id="CAXDID020000047">
    <property type="protein sequence ID" value="CAL6003278.1"/>
    <property type="molecule type" value="Genomic_DNA"/>
</dbReference>
<feature type="transmembrane region" description="Helical" evidence="7">
    <location>
        <begin position="116"/>
        <end position="137"/>
    </location>
</feature>
<evidence type="ECO:0000256" key="2">
    <source>
        <dbReference type="ARBA" id="ARBA00022475"/>
    </source>
</evidence>
<keyword evidence="5 7" id="KW-0472">Membrane</keyword>
<dbReference type="PANTHER" id="PTHR43823">
    <property type="entry name" value="SPORULATION PROTEIN YKVU"/>
    <property type="match status" value="1"/>
</dbReference>
<organism evidence="8 9">
    <name type="scientific">Hexamita inflata</name>
    <dbReference type="NCBI Taxonomy" id="28002"/>
    <lineage>
        <taxon>Eukaryota</taxon>
        <taxon>Metamonada</taxon>
        <taxon>Diplomonadida</taxon>
        <taxon>Hexamitidae</taxon>
        <taxon>Hexamitinae</taxon>
        <taxon>Hexamita</taxon>
    </lineage>
</organism>
<feature type="transmembrane region" description="Helical" evidence="7">
    <location>
        <begin position="306"/>
        <end position="325"/>
    </location>
</feature>
<feature type="region of interest" description="Disordered" evidence="6">
    <location>
        <begin position="555"/>
        <end position="580"/>
    </location>
</feature>
<comment type="caution">
    <text evidence="8">The sequence shown here is derived from an EMBL/GenBank/DDBJ whole genome shotgun (WGS) entry which is preliminary data.</text>
</comment>
<protein>
    <submittedName>
        <fullName evidence="8">MatE_and transmembrane domain-containing protein</fullName>
    </submittedName>
</protein>
<feature type="transmembrane region" description="Helical" evidence="7">
    <location>
        <begin position="345"/>
        <end position="370"/>
    </location>
</feature>
<feature type="transmembrane region" description="Helical" evidence="7">
    <location>
        <begin position="193"/>
        <end position="212"/>
    </location>
</feature>
<evidence type="ECO:0000256" key="6">
    <source>
        <dbReference type="SAM" id="MobiDB-lite"/>
    </source>
</evidence>
<feature type="transmembrane region" description="Helical" evidence="7">
    <location>
        <begin position="218"/>
        <end position="239"/>
    </location>
</feature>
<evidence type="ECO:0000256" key="1">
    <source>
        <dbReference type="ARBA" id="ARBA00004651"/>
    </source>
</evidence>
<feature type="region of interest" description="Disordered" evidence="6">
    <location>
        <begin position="493"/>
        <end position="518"/>
    </location>
</feature>
<feature type="transmembrane region" description="Helical" evidence="7">
    <location>
        <begin position="157"/>
        <end position="177"/>
    </location>
</feature>